<evidence type="ECO:0000256" key="1">
    <source>
        <dbReference type="ARBA" id="ARBA00022670"/>
    </source>
</evidence>
<evidence type="ECO:0000256" key="2">
    <source>
        <dbReference type="ARBA" id="ARBA00022801"/>
    </source>
</evidence>
<evidence type="ECO:0000256" key="4">
    <source>
        <dbReference type="PIRSR" id="PIRSR605754-1"/>
    </source>
</evidence>
<organism evidence="6 7">
    <name type="scientific">Lactococcus petauri</name>
    <dbReference type="NCBI Taxonomy" id="1940789"/>
    <lineage>
        <taxon>Bacteria</taxon>
        <taxon>Bacillati</taxon>
        <taxon>Bacillota</taxon>
        <taxon>Bacilli</taxon>
        <taxon>Lactobacillales</taxon>
        <taxon>Streptococcaceae</taxon>
        <taxon>Lactococcus</taxon>
    </lineage>
</organism>
<dbReference type="GO" id="GO:0006508">
    <property type="term" value="P:proteolysis"/>
    <property type="evidence" value="ECO:0007669"/>
    <property type="project" value="UniProtKB-KW"/>
</dbReference>
<evidence type="ECO:0000313" key="6">
    <source>
        <dbReference type="EMBL" id="OUK02233.1"/>
    </source>
</evidence>
<accession>A0A252CAA3</accession>
<dbReference type="AlphaFoldDB" id="A0A252CAA3"/>
<dbReference type="NCBIfam" id="TIGR01076">
    <property type="entry name" value="sortase_fam"/>
    <property type="match status" value="1"/>
</dbReference>
<protein>
    <submittedName>
        <fullName evidence="6">Class A sortase</fullName>
    </submittedName>
</protein>
<dbReference type="Pfam" id="PF04203">
    <property type="entry name" value="Sortase"/>
    <property type="match status" value="1"/>
</dbReference>
<reference evidence="6 7" key="1">
    <citation type="submission" date="2017-02" db="EMBL/GenBank/DDBJ databases">
        <authorList>
            <person name="Peterson S.W."/>
        </authorList>
    </citation>
    <scope>NUCLEOTIDE SEQUENCE [LARGE SCALE GENOMIC DNA]</scope>
    <source>
        <strain evidence="6">159469</strain>
    </source>
</reference>
<dbReference type="InterPro" id="IPR042007">
    <property type="entry name" value="Sortase_A"/>
</dbReference>
<dbReference type="CDD" id="cd06165">
    <property type="entry name" value="Sortase_A"/>
    <property type="match status" value="1"/>
</dbReference>
<proteinExistence type="predicted"/>
<keyword evidence="5" id="KW-1133">Transmembrane helix</keyword>
<feature type="active site" description="Acyl-thioester intermediate" evidence="4">
    <location>
        <position position="204"/>
    </location>
</feature>
<keyword evidence="2" id="KW-0378">Hydrolase</keyword>
<evidence type="ECO:0000256" key="5">
    <source>
        <dbReference type="SAM" id="Phobius"/>
    </source>
</evidence>
<name>A0A252CAA3_9LACT</name>
<feature type="transmembrane region" description="Helical" evidence="5">
    <location>
        <begin position="12"/>
        <end position="30"/>
    </location>
</feature>
<dbReference type="Proteomes" id="UP000194606">
    <property type="component" value="Unassembled WGS sequence"/>
</dbReference>
<evidence type="ECO:0000256" key="3">
    <source>
        <dbReference type="ARBA" id="ARBA00022807"/>
    </source>
</evidence>
<dbReference type="InterPro" id="IPR005754">
    <property type="entry name" value="Sortase"/>
</dbReference>
<sequence length="244" mass="27078">MKAGKNKTWKNKIINIFIILLFIVGLVLVFNKPIRNFLISKNINHYQVNKVSRESIKDNEKAKASFDFDGVKPISSESIASSQLNAQYMPVIGGIAIPEVGINLPIFKGLANENVAYGAGTMKENQIMGQGNYALASHNVTGFSSNTDLLFTPLEYAREGMVIYVTDKENIYQYRIDAVSVVSPEHSEVIEDHVGKTEITLVTCADPGAVNRIIVNGTFEKKISYSEKTDDMDKAFSKSYNQIL</sequence>
<feature type="active site" description="Proton donor/acceptor" evidence="4">
    <location>
        <position position="138"/>
    </location>
</feature>
<comment type="caution">
    <text evidence="6">The sequence shown here is derived from an EMBL/GenBank/DDBJ whole genome shotgun (WGS) entry which is preliminary data.</text>
</comment>
<keyword evidence="1" id="KW-0645">Protease</keyword>
<dbReference type="InterPro" id="IPR023365">
    <property type="entry name" value="Sortase_dom-sf"/>
</dbReference>
<evidence type="ECO:0000313" key="7">
    <source>
        <dbReference type="Proteomes" id="UP000194606"/>
    </source>
</evidence>
<keyword evidence="5" id="KW-0812">Transmembrane</keyword>
<gene>
    <name evidence="6" type="ORF">BZZ03_11275</name>
</gene>
<dbReference type="SUPFAM" id="SSF63817">
    <property type="entry name" value="Sortase"/>
    <property type="match status" value="1"/>
</dbReference>
<keyword evidence="3" id="KW-0788">Thiol protease</keyword>
<dbReference type="EMBL" id="MUIZ01000015">
    <property type="protein sequence ID" value="OUK02233.1"/>
    <property type="molecule type" value="Genomic_DNA"/>
</dbReference>
<dbReference type="Gene3D" id="2.40.260.10">
    <property type="entry name" value="Sortase"/>
    <property type="match status" value="1"/>
</dbReference>
<keyword evidence="5" id="KW-0472">Membrane</keyword>
<dbReference type="GO" id="GO:0008234">
    <property type="term" value="F:cysteine-type peptidase activity"/>
    <property type="evidence" value="ECO:0007669"/>
    <property type="project" value="UniProtKB-KW"/>
</dbReference>